<feature type="domain" description="LicD/FKTN/FKRP nucleotidyltransferase" evidence="1">
    <location>
        <begin position="144"/>
        <end position="166"/>
    </location>
</feature>
<feature type="domain" description="Methyltransferase" evidence="2">
    <location>
        <begin position="347"/>
        <end position="434"/>
    </location>
</feature>
<reference evidence="4" key="1">
    <citation type="journal article" date="2019" name="Int. J. Syst. Evol. Microbiol.">
        <title>The Global Catalogue of Microorganisms (GCM) 10K type strain sequencing project: providing services to taxonomists for standard genome sequencing and annotation.</title>
        <authorList>
            <consortium name="The Broad Institute Genomics Platform"/>
            <consortium name="The Broad Institute Genome Sequencing Center for Infectious Disease"/>
            <person name="Wu L."/>
            <person name="Ma J."/>
        </authorList>
    </citation>
    <scope>NUCLEOTIDE SEQUENCE [LARGE SCALE GENOMIC DNA]</scope>
    <source>
        <strain evidence="4">JCM 17130</strain>
    </source>
</reference>
<dbReference type="GO" id="GO:0008168">
    <property type="term" value="F:methyltransferase activity"/>
    <property type="evidence" value="ECO:0007669"/>
    <property type="project" value="UniProtKB-KW"/>
</dbReference>
<evidence type="ECO:0000259" key="2">
    <source>
        <dbReference type="Pfam" id="PF13649"/>
    </source>
</evidence>
<dbReference type="RefSeq" id="WP_388002459.1">
    <property type="nucleotide sequence ID" value="NZ_JBHUEE010000002.1"/>
</dbReference>
<dbReference type="Pfam" id="PF13649">
    <property type="entry name" value="Methyltransf_25"/>
    <property type="match status" value="1"/>
</dbReference>
<dbReference type="CDD" id="cd02440">
    <property type="entry name" value="AdoMet_MTases"/>
    <property type="match status" value="1"/>
</dbReference>
<organism evidence="3 4">
    <name type="scientific">Georgenia deserti</name>
    <dbReference type="NCBI Taxonomy" id="2093781"/>
    <lineage>
        <taxon>Bacteria</taxon>
        <taxon>Bacillati</taxon>
        <taxon>Actinomycetota</taxon>
        <taxon>Actinomycetes</taxon>
        <taxon>Micrococcales</taxon>
        <taxon>Bogoriellaceae</taxon>
        <taxon>Georgenia</taxon>
    </lineage>
</organism>
<dbReference type="InterPro" id="IPR007074">
    <property type="entry name" value="LicD/FKTN/FKRP_NTP_transf"/>
</dbReference>
<dbReference type="Pfam" id="PF04991">
    <property type="entry name" value="LicD"/>
    <property type="match status" value="1"/>
</dbReference>
<protein>
    <submittedName>
        <fullName evidence="3">Methyltransferase domain-containing protein</fullName>
    </submittedName>
</protein>
<dbReference type="InterPro" id="IPR041698">
    <property type="entry name" value="Methyltransf_25"/>
</dbReference>
<proteinExistence type="predicted"/>
<evidence type="ECO:0000259" key="1">
    <source>
        <dbReference type="Pfam" id="PF04991"/>
    </source>
</evidence>
<name>A0ABW4L4M5_9MICO</name>
<evidence type="ECO:0000313" key="4">
    <source>
        <dbReference type="Proteomes" id="UP001597277"/>
    </source>
</evidence>
<dbReference type="SUPFAM" id="SSF53335">
    <property type="entry name" value="S-adenosyl-L-methionine-dependent methyltransferases"/>
    <property type="match status" value="1"/>
</dbReference>
<keyword evidence="3" id="KW-0808">Transferase</keyword>
<dbReference type="GO" id="GO:0032259">
    <property type="term" value="P:methylation"/>
    <property type="evidence" value="ECO:0007669"/>
    <property type="project" value="UniProtKB-KW"/>
</dbReference>
<comment type="caution">
    <text evidence="3">The sequence shown here is derived from an EMBL/GenBank/DDBJ whole genome shotgun (WGS) entry which is preliminary data.</text>
</comment>
<sequence>MPTPLATRRLLMVRLPGTDVPSGTLDVNFDGHRVWSTPVRWNLGSAIAVAWPRALRPYLHGRTYLTITSSSTGEEIAAGQVRFPGSGRVSVTDKRGRWLSINKWDRLGPTLDSDTSGAVQDRLLDNATALVARLQEWGYPVYAVGGTLLGALRNGQLMPHDDDIDLAWLSDRSSLTDVSLASYEMQRRLEADGLTVVRHSLAHLQVTYFDEDGFTDHYIDVFTGFHTEDGLYNQPFALRGELPRESLVPTSTLEVGGRELPAPASPEDWCAFAYGPNWLVPDPSFKFVTPPSTLRLFETRFGVYNRQRVWWEKYYEQLPARESSQLSEDEADSVAEFLRRLPERAEVIELGCGDGRLTERIAAAGHRLRAFDYSHEALRIARQTRPENVEYGYLNANDRHDMLALALDLLDEGRDHYVFAGSMLHDVPQNGRESIYVFLRAILNERTFAFFTFFTDPHPQYDSQVPETWHLRLKTLHSETRRFGLSFHSLGAVRVDTPYGRRTRQTVLVWR</sequence>
<evidence type="ECO:0000313" key="3">
    <source>
        <dbReference type="EMBL" id="MFD1717011.1"/>
    </source>
</evidence>
<accession>A0ABW4L4M5</accession>
<keyword evidence="4" id="KW-1185">Reference proteome</keyword>
<dbReference type="EMBL" id="JBHUEE010000002">
    <property type="protein sequence ID" value="MFD1717011.1"/>
    <property type="molecule type" value="Genomic_DNA"/>
</dbReference>
<dbReference type="Proteomes" id="UP001597277">
    <property type="component" value="Unassembled WGS sequence"/>
</dbReference>
<dbReference type="Gene3D" id="3.40.50.150">
    <property type="entry name" value="Vaccinia Virus protein VP39"/>
    <property type="match status" value="1"/>
</dbReference>
<keyword evidence="3" id="KW-0489">Methyltransferase</keyword>
<dbReference type="InterPro" id="IPR029063">
    <property type="entry name" value="SAM-dependent_MTases_sf"/>
</dbReference>
<gene>
    <name evidence="3" type="ORF">ACFSE6_04145</name>
</gene>